<proteinExistence type="inferred from homology"/>
<dbReference type="InterPro" id="IPR002104">
    <property type="entry name" value="Integrase_catalytic"/>
</dbReference>
<accession>A0A9W6GC45</accession>
<keyword evidence="6" id="KW-1185">Reference proteome</keyword>
<dbReference type="Proteomes" id="UP001144297">
    <property type="component" value="Unassembled WGS sequence"/>
</dbReference>
<dbReference type="InterPro" id="IPR011010">
    <property type="entry name" value="DNA_brk_join_enz"/>
</dbReference>
<dbReference type="GO" id="GO:0006310">
    <property type="term" value="P:DNA recombination"/>
    <property type="evidence" value="ECO:0007669"/>
    <property type="project" value="UniProtKB-KW"/>
</dbReference>
<reference evidence="5" key="1">
    <citation type="submission" date="2022-12" db="EMBL/GenBank/DDBJ databases">
        <title>Reference genome sequencing for broad-spectrum identification of bacterial and archaeal isolates by mass spectrometry.</title>
        <authorList>
            <person name="Sekiguchi Y."/>
            <person name="Tourlousse D.M."/>
        </authorList>
    </citation>
    <scope>NUCLEOTIDE SEQUENCE</scope>
    <source>
        <strain evidence="5">TSL-P1</strain>
    </source>
</reference>
<dbReference type="InterPro" id="IPR013762">
    <property type="entry name" value="Integrase-like_cat_sf"/>
</dbReference>
<name>A0A9W6GC45_9BACT</name>
<dbReference type="EMBL" id="BSDX01000001">
    <property type="protein sequence ID" value="GLI52434.1"/>
    <property type="molecule type" value="Genomic_DNA"/>
</dbReference>
<evidence type="ECO:0000256" key="3">
    <source>
        <dbReference type="ARBA" id="ARBA00023172"/>
    </source>
</evidence>
<feature type="domain" description="Tyr recombinase" evidence="4">
    <location>
        <begin position="168"/>
        <end position="231"/>
    </location>
</feature>
<dbReference type="InterPro" id="IPR025269">
    <property type="entry name" value="SAM-like_dom"/>
</dbReference>
<dbReference type="Gene3D" id="1.10.443.10">
    <property type="entry name" value="Intergrase catalytic core"/>
    <property type="match status" value="1"/>
</dbReference>
<evidence type="ECO:0000259" key="4">
    <source>
        <dbReference type="PROSITE" id="PS51898"/>
    </source>
</evidence>
<dbReference type="GO" id="GO:0015074">
    <property type="term" value="P:DNA integration"/>
    <property type="evidence" value="ECO:0007669"/>
    <property type="project" value="InterPro"/>
</dbReference>
<keyword evidence="2" id="KW-0238">DNA-binding</keyword>
<dbReference type="AlphaFoldDB" id="A0A9W6GC45"/>
<dbReference type="PANTHER" id="PTHR30349">
    <property type="entry name" value="PHAGE INTEGRASE-RELATED"/>
    <property type="match status" value="1"/>
</dbReference>
<protein>
    <recommendedName>
        <fullName evidence="4">Tyr recombinase domain-containing protein</fullName>
    </recommendedName>
</protein>
<evidence type="ECO:0000256" key="2">
    <source>
        <dbReference type="ARBA" id="ARBA00023125"/>
    </source>
</evidence>
<evidence type="ECO:0000313" key="5">
    <source>
        <dbReference type="EMBL" id="GLI52434.1"/>
    </source>
</evidence>
<dbReference type="Pfam" id="PF13102">
    <property type="entry name" value="Phage_int_SAM_5"/>
    <property type="match status" value="1"/>
</dbReference>
<dbReference type="InterPro" id="IPR050090">
    <property type="entry name" value="Tyrosine_recombinase_XerCD"/>
</dbReference>
<gene>
    <name evidence="5" type="ORF">TISLANDTSLP1_01270</name>
</gene>
<comment type="caution">
    <text evidence="5">The sequence shown here is derived from an EMBL/GenBank/DDBJ whole genome shotgun (WGS) entry which is preliminary data.</text>
</comment>
<dbReference type="InterPro" id="IPR010998">
    <property type="entry name" value="Integrase_recombinase_N"/>
</dbReference>
<sequence length="231" mass="27355">MGLFKRGNVWWASVMHNGKQHRFSCKTLDKTEAQAVYAKILLELKQGKARVKESKPNEPEKPELTYAEFYEQHYLKWCKGRQSYYASKKYFLKVLPEWFKKLRLDEIKTRELELVQNHFMELNCSIATCNRYLSIIKASFTKAEEWGIVSEQQLRAIRKVKPLKGESSRLRFLTEEEIEKLISNCDKEIYPIVVTALNTGMRKGEILNLKWDNIDFRTGFIYLEKTKKRLS</sequence>
<dbReference type="GO" id="GO:0003677">
    <property type="term" value="F:DNA binding"/>
    <property type="evidence" value="ECO:0007669"/>
    <property type="project" value="UniProtKB-KW"/>
</dbReference>
<keyword evidence="3" id="KW-0233">DNA recombination</keyword>
<dbReference type="Gene3D" id="1.10.150.130">
    <property type="match status" value="1"/>
</dbReference>
<evidence type="ECO:0000256" key="1">
    <source>
        <dbReference type="ARBA" id="ARBA00008857"/>
    </source>
</evidence>
<organism evidence="5 6">
    <name type="scientific">Thermodesulfovibrio yellowstonii</name>
    <dbReference type="NCBI Taxonomy" id="28262"/>
    <lineage>
        <taxon>Bacteria</taxon>
        <taxon>Pseudomonadati</taxon>
        <taxon>Nitrospirota</taxon>
        <taxon>Thermodesulfovibrionia</taxon>
        <taxon>Thermodesulfovibrionales</taxon>
        <taxon>Thermodesulfovibrionaceae</taxon>
        <taxon>Thermodesulfovibrio</taxon>
    </lineage>
</organism>
<dbReference type="Pfam" id="PF00589">
    <property type="entry name" value="Phage_integrase"/>
    <property type="match status" value="1"/>
</dbReference>
<dbReference type="PROSITE" id="PS51898">
    <property type="entry name" value="TYR_RECOMBINASE"/>
    <property type="match status" value="1"/>
</dbReference>
<dbReference type="PANTHER" id="PTHR30349:SF64">
    <property type="entry name" value="PROPHAGE INTEGRASE INTD-RELATED"/>
    <property type="match status" value="1"/>
</dbReference>
<comment type="similarity">
    <text evidence="1">Belongs to the 'phage' integrase family.</text>
</comment>
<dbReference type="SUPFAM" id="SSF56349">
    <property type="entry name" value="DNA breaking-rejoining enzymes"/>
    <property type="match status" value="1"/>
</dbReference>
<evidence type="ECO:0000313" key="6">
    <source>
        <dbReference type="Proteomes" id="UP001144297"/>
    </source>
</evidence>